<evidence type="ECO:0000313" key="2">
    <source>
        <dbReference type="EMBL" id="PHJ20511.1"/>
    </source>
</evidence>
<sequence length="95" mass="10594">EKEVLGSQEVPLNDECEEENEEEKEQGNVEEEEETEKIEGDPPKEAVGGGGGEEEVLAEEGGGTVADLHPRSVDWLYRRRFLAIQDPFESHRTLG</sequence>
<evidence type="ECO:0000256" key="1">
    <source>
        <dbReference type="SAM" id="MobiDB-lite"/>
    </source>
</evidence>
<dbReference type="Proteomes" id="UP000221165">
    <property type="component" value="Unassembled WGS sequence"/>
</dbReference>
<feature type="compositionally biased region" description="Acidic residues" evidence="1">
    <location>
        <begin position="12"/>
        <end position="36"/>
    </location>
</feature>
<protein>
    <submittedName>
        <fullName evidence="2">Uncharacterized protein</fullName>
    </submittedName>
</protein>
<dbReference type="RefSeq" id="XP_067922199.1">
    <property type="nucleotide sequence ID" value="XM_068065825.1"/>
</dbReference>
<dbReference type="GeneID" id="94429036"/>
<feature type="region of interest" description="Disordered" evidence="1">
    <location>
        <begin position="1"/>
        <end position="67"/>
    </location>
</feature>
<keyword evidence="3" id="KW-1185">Reference proteome</keyword>
<proteinExistence type="predicted"/>
<name>A0A2C6K4U0_9APIC</name>
<accession>A0A2C6K4U0</accession>
<feature type="non-terminal residue" evidence="2">
    <location>
        <position position="1"/>
    </location>
</feature>
<reference evidence="2 3" key="1">
    <citation type="journal article" date="2017" name="Int. J. Parasitol.">
        <title>The genome of the protozoan parasite Cystoisospora suis and a reverse vaccinology approach to identify vaccine candidates.</title>
        <authorList>
            <person name="Palmieri N."/>
            <person name="Shrestha A."/>
            <person name="Ruttkowski B."/>
            <person name="Beck T."/>
            <person name="Vogl C."/>
            <person name="Tomley F."/>
            <person name="Blake D.P."/>
            <person name="Joachim A."/>
        </authorList>
    </citation>
    <scope>NUCLEOTIDE SEQUENCE [LARGE SCALE GENOMIC DNA]</scope>
    <source>
        <strain evidence="2 3">Wien I</strain>
    </source>
</reference>
<organism evidence="2 3">
    <name type="scientific">Cystoisospora suis</name>
    <dbReference type="NCBI Taxonomy" id="483139"/>
    <lineage>
        <taxon>Eukaryota</taxon>
        <taxon>Sar</taxon>
        <taxon>Alveolata</taxon>
        <taxon>Apicomplexa</taxon>
        <taxon>Conoidasida</taxon>
        <taxon>Coccidia</taxon>
        <taxon>Eucoccidiorida</taxon>
        <taxon>Eimeriorina</taxon>
        <taxon>Sarcocystidae</taxon>
        <taxon>Cystoisospora</taxon>
    </lineage>
</organism>
<dbReference type="EMBL" id="MIGC01002736">
    <property type="protein sequence ID" value="PHJ20511.1"/>
    <property type="molecule type" value="Genomic_DNA"/>
</dbReference>
<comment type="caution">
    <text evidence="2">The sequence shown here is derived from an EMBL/GenBank/DDBJ whole genome shotgun (WGS) entry which is preliminary data.</text>
</comment>
<feature type="non-terminal residue" evidence="2">
    <location>
        <position position="95"/>
    </location>
</feature>
<gene>
    <name evidence="2" type="ORF">CSUI_005655</name>
</gene>
<evidence type="ECO:0000313" key="3">
    <source>
        <dbReference type="Proteomes" id="UP000221165"/>
    </source>
</evidence>
<dbReference type="VEuPathDB" id="ToxoDB:CSUI_005655"/>
<dbReference type="AlphaFoldDB" id="A0A2C6K4U0"/>